<keyword evidence="1" id="KW-0560">Oxidoreductase</keyword>
<keyword evidence="2 3" id="KW-0503">Monooxygenase</keyword>
<dbReference type="Proteomes" id="UP000319148">
    <property type="component" value="Unassembled WGS sequence"/>
</dbReference>
<dbReference type="PIRSF" id="PIRSF000040">
    <property type="entry name" value="MMOH_comp"/>
    <property type="match status" value="1"/>
</dbReference>
<accession>A0A501PKM5</accession>
<evidence type="ECO:0000313" key="4">
    <source>
        <dbReference type="Proteomes" id="UP000319148"/>
    </source>
</evidence>
<evidence type="ECO:0000256" key="2">
    <source>
        <dbReference type="ARBA" id="ARBA00023033"/>
    </source>
</evidence>
<proteinExistence type="predicted"/>
<dbReference type="InterPro" id="IPR009078">
    <property type="entry name" value="Ferritin-like_SF"/>
</dbReference>
<evidence type="ECO:0000313" key="3">
    <source>
        <dbReference type="EMBL" id="TPD60632.1"/>
    </source>
</evidence>
<comment type="caution">
    <text evidence="3">The sequence shown here is derived from an EMBL/GenBank/DDBJ whole genome shotgun (WGS) entry which is preliminary data.</text>
</comment>
<dbReference type="InterPro" id="IPR012348">
    <property type="entry name" value="RNR-like"/>
</dbReference>
<dbReference type="EMBL" id="VFIY01000006">
    <property type="protein sequence ID" value="TPD60632.1"/>
    <property type="molecule type" value="Genomic_DNA"/>
</dbReference>
<gene>
    <name evidence="3" type="ORF">FIV46_07855</name>
</gene>
<dbReference type="OrthoDB" id="9806768at2"/>
<sequence length="331" mass="38291">MTETVEKMKPLKTWSYLSKNRRRPSEYEIVSAGLHFSTDNPDCPWELDPDIFMNRWFRQYREGSPLNHDDWDGFRDPDELVYRTYNIIQDGQENYIDGLIKEFDDLEHDQGLQPQWVDVLAKLYTPGRYLMHGLQMASAYMTKIAPASTISNCSTFQAADSLRWLSHLAYRTRQLSLVWPDYGFGENERDIWENASHWQGFRELLEKALIAYDWGETFVAVNLVLKPAVDEAFLRQFGHAARRFDDTLLGFLVDAQLVDSERSRRWTTGLVQYMQETESNQDILDDWVEKWVPLGDAAIDAFCAAMPDSPSAADDAKRDSWSFRAGLGLSA</sequence>
<name>A0A501PKM5_9PROT</name>
<dbReference type="Pfam" id="PF02332">
    <property type="entry name" value="Phenol_Hydrox"/>
    <property type="match status" value="1"/>
</dbReference>
<evidence type="ECO:0000256" key="1">
    <source>
        <dbReference type="ARBA" id="ARBA00023002"/>
    </source>
</evidence>
<organism evidence="3 4">
    <name type="scientific">Emcibacter nanhaiensis</name>
    <dbReference type="NCBI Taxonomy" id="1505037"/>
    <lineage>
        <taxon>Bacteria</taxon>
        <taxon>Pseudomonadati</taxon>
        <taxon>Pseudomonadota</taxon>
        <taxon>Alphaproteobacteria</taxon>
        <taxon>Emcibacterales</taxon>
        <taxon>Emcibacteraceae</taxon>
        <taxon>Emcibacter</taxon>
    </lineage>
</organism>
<dbReference type="InterPro" id="IPR012078">
    <property type="entry name" value="MP_mOase_hydro"/>
</dbReference>
<dbReference type="InterPro" id="IPR003430">
    <property type="entry name" value="Phenol_Hydrox"/>
</dbReference>
<keyword evidence="4" id="KW-1185">Reference proteome</keyword>
<dbReference type="Gene3D" id="1.10.620.20">
    <property type="entry name" value="Ribonucleotide Reductase, subunit A"/>
    <property type="match status" value="1"/>
</dbReference>
<dbReference type="AlphaFoldDB" id="A0A501PKM5"/>
<dbReference type="CDD" id="cd01058">
    <property type="entry name" value="AAMH_B"/>
    <property type="match status" value="1"/>
</dbReference>
<dbReference type="SUPFAM" id="SSF47240">
    <property type="entry name" value="Ferritin-like"/>
    <property type="match status" value="1"/>
</dbReference>
<protein>
    <submittedName>
        <fullName evidence="3">Toluene monooxygenase</fullName>
    </submittedName>
</protein>
<reference evidence="4" key="1">
    <citation type="submission" date="2019-06" db="EMBL/GenBank/DDBJ databases">
        <title>The complete genome of Emcibacter congregatus ZYLT.</title>
        <authorList>
            <person name="Zhao Z."/>
        </authorList>
    </citation>
    <scope>NUCLEOTIDE SEQUENCE [LARGE SCALE GENOMIC DNA]</scope>
    <source>
        <strain evidence="4">MCCC 1A06723</strain>
    </source>
</reference>
<dbReference type="GO" id="GO:0016709">
    <property type="term" value="F:oxidoreductase activity, acting on paired donors, with incorporation or reduction of molecular oxygen, NAD(P)H as one donor, and incorporation of one atom of oxygen"/>
    <property type="evidence" value="ECO:0007669"/>
    <property type="project" value="InterPro"/>
</dbReference>